<evidence type="ECO:0000256" key="4">
    <source>
        <dbReference type="ARBA" id="ARBA00023157"/>
    </source>
</evidence>
<organism evidence="11 12">
    <name type="scientific">Candidatus Falkowbacteria bacterium CG10_big_fil_rev_8_21_14_0_10_39_9</name>
    <dbReference type="NCBI Taxonomy" id="1974566"/>
    <lineage>
        <taxon>Bacteria</taxon>
        <taxon>Candidatus Falkowiibacteriota</taxon>
    </lineage>
</organism>
<dbReference type="PROSITE" id="PS00194">
    <property type="entry name" value="THIOREDOXIN_1"/>
    <property type="match status" value="1"/>
</dbReference>
<evidence type="ECO:0000256" key="9">
    <source>
        <dbReference type="PIRSR" id="PIRSR000077-4"/>
    </source>
</evidence>
<dbReference type="PIRSF" id="PIRSF000077">
    <property type="entry name" value="Thioredoxin"/>
    <property type="match status" value="1"/>
</dbReference>
<feature type="site" description="Deprotonates C-terminal active site Cys" evidence="8">
    <location>
        <position position="26"/>
    </location>
</feature>
<evidence type="ECO:0000256" key="1">
    <source>
        <dbReference type="ARBA" id="ARBA00008987"/>
    </source>
</evidence>
<dbReference type="PRINTS" id="PR00421">
    <property type="entry name" value="THIOREDOXIN"/>
</dbReference>
<dbReference type="AlphaFoldDB" id="A0A2M6WNH0"/>
<evidence type="ECO:0000256" key="3">
    <source>
        <dbReference type="ARBA" id="ARBA00022982"/>
    </source>
</evidence>
<keyword evidence="3" id="KW-0249">Electron transport</keyword>
<evidence type="ECO:0000313" key="11">
    <source>
        <dbReference type="EMBL" id="PIT94348.1"/>
    </source>
</evidence>
<evidence type="ECO:0000256" key="8">
    <source>
        <dbReference type="PIRSR" id="PIRSR000077-1"/>
    </source>
</evidence>
<dbReference type="NCBIfam" id="TIGR01068">
    <property type="entry name" value="thioredoxin"/>
    <property type="match status" value="1"/>
</dbReference>
<dbReference type="SUPFAM" id="SSF52833">
    <property type="entry name" value="Thioredoxin-like"/>
    <property type="match status" value="1"/>
</dbReference>
<dbReference type="InterPro" id="IPR005746">
    <property type="entry name" value="Thioredoxin"/>
</dbReference>
<comment type="similarity">
    <text evidence="1 7">Belongs to the thioredoxin family.</text>
</comment>
<evidence type="ECO:0000256" key="6">
    <source>
        <dbReference type="NCBIfam" id="TIGR01068"/>
    </source>
</evidence>
<reference evidence="12" key="1">
    <citation type="submission" date="2017-09" db="EMBL/GenBank/DDBJ databases">
        <title>Depth-based differentiation of microbial function through sediment-hosted aquifers and enrichment of novel symbionts in the deep terrestrial subsurface.</title>
        <authorList>
            <person name="Probst A.J."/>
            <person name="Ladd B."/>
            <person name="Jarett J.K."/>
            <person name="Geller-Mcgrath D.E."/>
            <person name="Sieber C.M.K."/>
            <person name="Emerson J.B."/>
            <person name="Anantharaman K."/>
            <person name="Thomas B.C."/>
            <person name="Malmstrom R."/>
            <person name="Stieglmeier M."/>
            <person name="Klingl A."/>
            <person name="Woyke T."/>
            <person name="Ryan C.M."/>
            <person name="Banfield J.F."/>
        </authorList>
    </citation>
    <scope>NUCLEOTIDE SEQUENCE [LARGE SCALE GENOMIC DNA]</scope>
</reference>
<dbReference type="CDD" id="cd02947">
    <property type="entry name" value="TRX_family"/>
    <property type="match status" value="1"/>
</dbReference>
<dbReference type="GO" id="GO:0005737">
    <property type="term" value="C:cytoplasm"/>
    <property type="evidence" value="ECO:0007669"/>
    <property type="project" value="TreeGrafter"/>
</dbReference>
<dbReference type="Proteomes" id="UP000228900">
    <property type="component" value="Unassembled WGS sequence"/>
</dbReference>
<protein>
    <recommendedName>
        <fullName evidence="6 7">Thioredoxin</fullName>
    </recommendedName>
</protein>
<gene>
    <name evidence="11" type="primary">trxA</name>
    <name evidence="11" type="ORF">COT98_04175</name>
</gene>
<dbReference type="GO" id="GO:0015035">
    <property type="term" value="F:protein-disulfide reductase activity"/>
    <property type="evidence" value="ECO:0007669"/>
    <property type="project" value="UniProtKB-UniRule"/>
</dbReference>
<dbReference type="InterPro" id="IPR036249">
    <property type="entry name" value="Thioredoxin-like_sf"/>
</dbReference>
<feature type="domain" description="Thioredoxin" evidence="10">
    <location>
        <begin position="1"/>
        <end position="110"/>
    </location>
</feature>
<feature type="site" description="Contributes to redox potential value" evidence="8">
    <location>
        <position position="33"/>
    </location>
</feature>
<proteinExistence type="inferred from homology"/>
<feature type="active site" description="Nucleophile" evidence="8">
    <location>
        <position position="32"/>
    </location>
</feature>
<dbReference type="PANTHER" id="PTHR45663:SF11">
    <property type="entry name" value="GEO12009P1"/>
    <property type="match status" value="1"/>
</dbReference>
<keyword evidence="5 9" id="KW-0676">Redox-active center</keyword>
<keyword evidence="2" id="KW-0813">Transport</keyword>
<dbReference type="Pfam" id="PF00085">
    <property type="entry name" value="Thioredoxin"/>
    <property type="match status" value="1"/>
</dbReference>
<sequence length="111" mass="12501">MSNVLELTKDSFDSEVLQSKIPVLVDFWAPWCGPCRMMAPILDELIIELAGQVKITKLNTEDAANQELAMNYNIQSIPNMKLFKDGQVIADFIGLRDKVSFIKEIKEALAK</sequence>
<keyword evidence="4 9" id="KW-1015">Disulfide bond</keyword>
<evidence type="ECO:0000256" key="7">
    <source>
        <dbReference type="PIRNR" id="PIRNR000077"/>
    </source>
</evidence>
<evidence type="ECO:0000259" key="10">
    <source>
        <dbReference type="PROSITE" id="PS51352"/>
    </source>
</evidence>
<feature type="active site" description="Nucleophile" evidence="8">
    <location>
        <position position="35"/>
    </location>
</feature>
<evidence type="ECO:0000256" key="5">
    <source>
        <dbReference type="ARBA" id="ARBA00023284"/>
    </source>
</evidence>
<dbReference type="EMBL" id="PFAQ01000056">
    <property type="protein sequence ID" value="PIT94348.1"/>
    <property type="molecule type" value="Genomic_DNA"/>
</dbReference>
<dbReference type="InterPro" id="IPR017937">
    <property type="entry name" value="Thioredoxin_CS"/>
</dbReference>
<dbReference type="FunFam" id="3.40.30.10:FF:000001">
    <property type="entry name" value="Thioredoxin"/>
    <property type="match status" value="1"/>
</dbReference>
<dbReference type="PROSITE" id="PS51352">
    <property type="entry name" value="THIOREDOXIN_2"/>
    <property type="match status" value="1"/>
</dbReference>
<evidence type="ECO:0000313" key="12">
    <source>
        <dbReference type="Proteomes" id="UP000228900"/>
    </source>
</evidence>
<comment type="caution">
    <text evidence="11">The sequence shown here is derived from an EMBL/GenBank/DDBJ whole genome shotgun (WGS) entry which is preliminary data.</text>
</comment>
<feature type="site" description="Contributes to redox potential value" evidence="8">
    <location>
        <position position="34"/>
    </location>
</feature>
<dbReference type="PANTHER" id="PTHR45663">
    <property type="entry name" value="GEO12009P1"/>
    <property type="match status" value="1"/>
</dbReference>
<feature type="disulfide bond" description="Redox-active" evidence="9">
    <location>
        <begin position="32"/>
        <end position="35"/>
    </location>
</feature>
<dbReference type="InterPro" id="IPR013766">
    <property type="entry name" value="Thioredoxin_domain"/>
</dbReference>
<name>A0A2M6WNH0_9BACT</name>
<accession>A0A2M6WNH0</accession>
<evidence type="ECO:0000256" key="2">
    <source>
        <dbReference type="ARBA" id="ARBA00022448"/>
    </source>
</evidence>
<dbReference type="Gene3D" id="3.40.30.10">
    <property type="entry name" value="Glutaredoxin"/>
    <property type="match status" value="1"/>
</dbReference>